<organism evidence="12 13">
    <name type="scientific">Tulasnella calospora MUT 4182</name>
    <dbReference type="NCBI Taxonomy" id="1051891"/>
    <lineage>
        <taxon>Eukaryota</taxon>
        <taxon>Fungi</taxon>
        <taxon>Dikarya</taxon>
        <taxon>Basidiomycota</taxon>
        <taxon>Agaricomycotina</taxon>
        <taxon>Agaricomycetes</taxon>
        <taxon>Cantharellales</taxon>
        <taxon>Tulasnellaceae</taxon>
        <taxon>Tulasnella</taxon>
    </lineage>
</organism>
<evidence type="ECO:0000313" key="13">
    <source>
        <dbReference type="Proteomes" id="UP000054248"/>
    </source>
</evidence>
<evidence type="ECO:0000256" key="9">
    <source>
        <dbReference type="ARBA" id="ARBA00071401"/>
    </source>
</evidence>
<dbReference type="InterPro" id="IPR017459">
    <property type="entry name" value="Glycosyl_Trfase_fam3_N_dom"/>
</dbReference>
<evidence type="ECO:0000256" key="5">
    <source>
        <dbReference type="ARBA" id="ARBA00022679"/>
    </source>
</evidence>
<evidence type="ECO:0000256" key="6">
    <source>
        <dbReference type="ARBA" id="ARBA00022822"/>
    </source>
</evidence>
<evidence type="ECO:0000256" key="8">
    <source>
        <dbReference type="ARBA" id="ARBA00061500"/>
    </source>
</evidence>
<dbReference type="PANTHER" id="PTHR43285:SF2">
    <property type="entry name" value="ANTHRANILATE PHOSPHORIBOSYLTRANSFERASE"/>
    <property type="match status" value="1"/>
</dbReference>
<evidence type="ECO:0000256" key="3">
    <source>
        <dbReference type="ARBA" id="ARBA00022605"/>
    </source>
</evidence>
<evidence type="ECO:0000256" key="2">
    <source>
        <dbReference type="ARBA" id="ARBA00011948"/>
    </source>
</evidence>
<dbReference type="NCBIfam" id="TIGR01245">
    <property type="entry name" value="trpD"/>
    <property type="match status" value="1"/>
</dbReference>
<dbReference type="Gene3D" id="1.20.970.10">
    <property type="entry name" value="Transferase, Pyrimidine Nucleoside Phosphorylase, Chain C"/>
    <property type="match status" value="1"/>
</dbReference>
<sequence>MTGAAPFTPDSFKPLLQKLIDHPDEFTAQETRLSFHHLAQKEFGGATPVQIGAFLMALKYSGKAHDDIIISAAAEVMRSYAIGVKLEGSDDFVVDIVGTGGDGHNTFNVSTSAAIVAAGAGARVCKHGSKASTSSSGSADILAALGCHHPPATNAPLPKIPFVFLAAGNYHPAIGALASIRKSLPFRTIFNVLGPLLNPARPKGMVLGVYIKALGPVFARALRDAGVQRAFVVCGQEGLDELSIAGGSWIWSLENGQITESVIHPSHFGLTAQPLDFVVGSTPKVNAATLTALLKNQPAPDLPAPASLDAIRDFVLLNASALLVVAGVASDFKDGVKRARESLENGKAWEALLAFRNMDLKDEIDRSM</sequence>
<dbReference type="AlphaFoldDB" id="A0A0C3Q7Z8"/>
<gene>
    <name evidence="12" type="ORF">M407DRAFT_245869</name>
</gene>
<keyword evidence="4" id="KW-0328">Glycosyltransferase</keyword>
<dbReference type="Pfam" id="PF00591">
    <property type="entry name" value="Glycos_transf_3"/>
    <property type="match status" value="1"/>
</dbReference>
<dbReference type="Gene3D" id="3.40.1030.10">
    <property type="entry name" value="Nucleoside phosphorylase/phosphoribosyltransferase catalytic domain"/>
    <property type="match status" value="1"/>
</dbReference>
<accession>A0A0C3Q7Z8</accession>
<dbReference type="InterPro" id="IPR000312">
    <property type="entry name" value="Glycosyl_Trfase_fam3"/>
</dbReference>
<dbReference type="OrthoDB" id="427800at2759"/>
<protein>
    <recommendedName>
        <fullName evidence="9">Anthranilate phosphoribosyltransferase</fullName>
        <ecNumber evidence="2">2.4.2.18</ecNumber>
    </recommendedName>
</protein>
<dbReference type="EMBL" id="KN823180">
    <property type="protein sequence ID" value="KIO20286.1"/>
    <property type="molecule type" value="Genomic_DNA"/>
</dbReference>
<proteinExistence type="inferred from homology"/>
<dbReference type="Pfam" id="PF02885">
    <property type="entry name" value="Glycos_trans_3N"/>
    <property type="match status" value="1"/>
</dbReference>
<comment type="pathway">
    <text evidence="1">Amino-acid biosynthesis; L-tryptophan biosynthesis; L-tryptophan from chorismate: step 2/5.</text>
</comment>
<dbReference type="HOGENOM" id="CLU_034315_2_1_1"/>
<feature type="domain" description="Glycosyl transferase family 3" evidence="10">
    <location>
        <begin position="93"/>
        <end position="348"/>
    </location>
</feature>
<reference evidence="12 13" key="1">
    <citation type="submission" date="2014-04" db="EMBL/GenBank/DDBJ databases">
        <authorList>
            <consortium name="DOE Joint Genome Institute"/>
            <person name="Kuo A."/>
            <person name="Girlanda M."/>
            <person name="Perotto S."/>
            <person name="Kohler A."/>
            <person name="Nagy L.G."/>
            <person name="Floudas D."/>
            <person name="Copeland A."/>
            <person name="Barry K.W."/>
            <person name="Cichocki N."/>
            <person name="Veneault-Fourrey C."/>
            <person name="LaButti K."/>
            <person name="Lindquist E.A."/>
            <person name="Lipzen A."/>
            <person name="Lundell T."/>
            <person name="Morin E."/>
            <person name="Murat C."/>
            <person name="Sun H."/>
            <person name="Tunlid A."/>
            <person name="Henrissat B."/>
            <person name="Grigoriev I.V."/>
            <person name="Hibbett D.S."/>
            <person name="Martin F."/>
            <person name="Nordberg H.P."/>
            <person name="Cantor M.N."/>
            <person name="Hua S.X."/>
        </authorList>
    </citation>
    <scope>NUCLEOTIDE SEQUENCE [LARGE SCALE GENOMIC DNA]</scope>
    <source>
        <strain evidence="12 13">MUT 4182</strain>
    </source>
</reference>
<dbReference type="GO" id="GO:0000162">
    <property type="term" value="P:L-tryptophan biosynthetic process"/>
    <property type="evidence" value="ECO:0007669"/>
    <property type="project" value="UniProtKB-KW"/>
</dbReference>
<dbReference type="PANTHER" id="PTHR43285">
    <property type="entry name" value="ANTHRANILATE PHOSPHORIBOSYLTRANSFERASE"/>
    <property type="match status" value="1"/>
</dbReference>
<dbReference type="Proteomes" id="UP000054248">
    <property type="component" value="Unassembled WGS sequence"/>
</dbReference>
<dbReference type="EC" id="2.4.2.18" evidence="2"/>
<evidence type="ECO:0000256" key="4">
    <source>
        <dbReference type="ARBA" id="ARBA00022676"/>
    </source>
</evidence>
<dbReference type="HAMAP" id="MF_00211">
    <property type="entry name" value="TrpD"/>
    <property type="match status" value="1"/>
</dbReference>
<dbReference type="GO" id="GO:0004048">
    <property type="term" value="F:anthranilate phosphoribosyltransferase activity"/>
    <property type="evidence" value="ECO:0007669"/>
    <property type="project" value="UniProtKB-EC"/>
</dbReference>
<dbReference type="SUPFAM" id="SSF47648">
    <property type="entry name" value="Nucleoside phosphorylase/phosphoribosyltransferase N-terminal domain"/>
    <property type="match status" value="1"/>
</dbReference>
<name>A0A0C3Q7Z8_9AGAM</name>
<evidence type="ECO:0000256" key="1">
    <source>
        <dbReference type="ARBA" id="ARBA00004907"/>
    </source>
</evidence>
<keyword evidence="5" id="KW-0808">Transferase</keyword>
<dbReference type="GO" id="GO:0005829">
    <property type="term" value="C:cytosol"/>
    <property type="evidence" value="ECO:0007669"/>
    <property type="project" value="TreeGrafter"/>
</dbReference>
<keyword evidence="7" id="KW-0057">Aromatic amino acid biosynthesis</keyword>
<evidence type="ECO:0000256" key="7">
    <source>
        <dbReference type="ARBA" id="ARBA00023141"/>
    </source>
</evidence>
<keyword evidence="6" id="KW-0822">Tryptophan biosynthesis</keyword>
<dbReference type="InterPro" id="IPR005940">
    <property type="entry name" value="Anthranilate_Pribosyl_Tfrase"/>
</dbReference>
<feature type="domain" description="Glycosyl transferase family 3 N-terminal" evidence="11">
    <location>
        <begin position="13"/>
        <end position="81"/>
    </location>
</feature>
<evidence type="ECO:0000259" key="10">
    <source>
        <dbReference type="Pfam" id="PF00591"/>
    </source>
</evidence>
<comment type="similarity">
    <text evidence="8">Belongs to the anthranilate phosphoribosyltransferase family.</text>
</comment>
<evidence type="ECO:0000259" key="11">
    <source>
        <dbReference type="Pfam" id="PF02885"/>
    </source>
</evidence>
<evidence type="ECO:0000313" key="12">
    <source>
        <dbReference type="EMBL" id="KIO20286.1"/>
    </source>
</evidence>
<dbReference type="InterPro" id="IPR035902">
    <property type="entry name" value="Nuc_phospho_transferase"/>
</dbReference>
<keyword evidence="3" id="KW-0028">Amino-acid biosynthesis</keyword>
<dbReference type="SUPFAM" id="SSF52418">
    <property type="entry name" value="Nucleoside phosphorylase/phosphoribosyltransferase catalytic domain"/>
    <property type="match status" value="1"/>
</dbReference>
<dbReference type="STRING" id="1051891.A0A0C3Q7Z8"/>
<dbReference type="InterPro" id="IPR036320">
    <property type="entry name" value="Glycosyl_Trfase_fam3_N_dom_sf"/>
</dbReference>
<dbReference type="FunFam" id="3.40.1030.10:FF:000002">
    <property type="entry name" value="Anthranilate phosphoribosyltransferase"/>
    <property type="match status" value="1"/>
</dbReference>
<keyword evidence="13" id="KW-1185">Reference proteome</keyword>
<reference evidence="13" key="2">
    <citation type="submission" date="2015-01" db="EMBL/GenBank/DDBJ databases">
        <title>Evolutionary Origins and Diversification of the Mycorrhizal Mutualists.</title>
        <authorList>
            <consortium name="DOE Joint Genome Institute"/>
            <consortium name="Mycorrhizal Genomics Consortium"/>
            <person name="Kohler A."/>
            <person name="Kuo A."/>
            <person name="Nagy L.G."/>
            <person name="Floudas D."/>
            <person name="Copeland A."/>
            <person name="Barry K.W."/>
            <person name="Cichocki N."/>
            <person name="Veneault-Fourrey C."/>
            <person name="LaButti K."/>
            <person name="Lindquist E.A."/>
            <person name="Lipzen A."/>
            <person name="Lundell T."/>
            <person name="Morin E."/>
            <person name="Murat C."/>
            <person name="Riley R."/>
            <person name="Ohm R."/>
            <person name="Sun H."/>
            <person name="Tunlid A."/>
            <person name="Henrissat B."/>
            <person name="Grigoriev I.V."/>
            <person name="Hibbett D.S."/>
            <person name="Martin F."/>
        </authorList>
    </citation>
    <scope>NUCLEOTIDE SEQUENCE [LARGE SCALE GENOMIC DNA]</scope>
    <source>
        <strain evidence="13">MUT 4182</strain>
    </source>
</reference>